<protein>
    <submittedName>
        <fullName evidence="1">Uncharacterized protein</fullName>
    </submittedName>
</protein>
<dbReference type="EnsemblMetazoa" id="AATE007864-RA">
    <property type="protein sequence ID" value="AATE007864-PA.1"/>
    <property type="gene ID" value="AATE007864"/>
</dbReference>
<evidence type="ECO:0000313" key="1">
    <source>
        <dbReference type="EnsemblMetazoa" id="AATE007864-PA.1"/>
    </source>
</evidence>
<sequence>MPADYNPPDDGAEGELPVLSGCCDDGCEGRFCIVCCATDTPSPPPVCMLAPDVVIVSPGGIPAGRDVAVETVPLVPLTLHPVESDPFPELYLRLNAAVYDKVQVKMLLPLEALLAHVADERSLGIVAELVPLEVLLTLQARATDITNEPPLDLVHHQMLLEALLLRNRTVPSIAVVMCTCPGFWRFGFGGFVLYLRFFRALPPAPFTLAPSAPPPVLLPAGSLPPFSAPPSPGESPSPPFSICPELSAAPNCVFSFEWSSVMISCLMIVRESTIPGPSELQILWLQGGDDRHTLRKALIMQDLLVLWAVGHGQYRRSLLEALDWYLHLAHLKFGRLQRRPLALASAAGRHLRWQRVRVQHLNLHGLLRVSWLRSRHRDGQSDVRRRRHGPLGHAGSRYDLPVRRWVLLKDGRSRTDGGAIHGPQELHGSIASGHQSNDLHGDKEQ</sequence>
<accession>A0A182IYD4</accession>
<reference evidence="1" key="1">
    <citation type="submission" date="2022-08" db="UniProtKB">
        <authorList>
            <consortium name="EnsemblMetazoa"/>
        </authorList>
    </citation>
    <scope>IDENTIFICATION</scope>
    <source>
        <strain evidence="1">EBRO</strain>
    </source>
</reference>
<dbReference type="VEuPathDB" id="VectorBase:AATE007864"/>
<name>A0A182IYD4_ANOAO</name>
<organism evidence="1">
    <name type="scientific">Anopheles atroparvus</name>
    <name type="common">European mosquito</name>
    <dbReference type="NCBI Taxonomy" id="41427"/>
    <lineage>
        <taxon>Eukaryota</taxon>
        <taxon>Metazoa</taxon>
        <taxon>Ecdysozoa</taxon>
        <taxon>Arthropoda</taxon>
        <taxon>Hexapoda</taxon>
        <taxon>Insecta</taxon>
        <taxon>Pterygota</taxon>
        <taxon>Neoptera</taxon>
        <taxon>Endopterygota</taxon>
        <taxon>Diptera</taxon>
        <taxon>Nematocera</taxon>
        <taxon>Culicoidea</taxon>
        <taxon>Culicidae</taxon>
        <taxon>Anophelinae</taxon>
        <taxon>Anopheles</taxon>
    </lineage>
</organism>
<proteinExistence type="predicted"/>
<dbReference type="AlphaFoldDB" id="A0A182IYD4"/>